<dbReference type="EMBL" id="AABVLA010000032">
    <property type="protein sequence ID" value="EAJ1622439.1"/>
    <property type="molecule type" value="Genomic_DNA"/>
</dbReference>
<reference evidence="1 2" key="1">
    <citation type="submission" date="2018-06" db="EMBL/GenBank/DDBJ databases">
        <authorList>
            <consortium name="PulseNet: The National Subtyping Network for Foodborne Disease Surveillance"/>
            <person name="Tarr C.L."/>
            <person name="Trees E."/>
            <person name="Katz L.S."/>
            <person name="Carleton-Romer H.A."/>
            <person name="Stroika S."/>
            <person name="Kucerova Z."/>
            <person name="Roache K.F."/>
            <person name="Sabol A.L."/>
            <person name="Besser J."/>
            <person name="Gerner-Smidt P."/>
        </authorList>
    </citation>
    <scope>NUCLEOTIDE SEQUENCE [LARGE SCALE GENOMIC DNA]</scope>
    <source>
        <strain evidence="1 2">PNUSAC003104</strain>
    </source>
</reference>
<dbReference type="Proteomes" id="UP000535305">
    <property type="component" value="Unassembled WGS sequence"/>
</dbReference>
<evidence type="ECO:0000313" key="2">
    <source>
        <dbReference type="Proteomes" id="UP000535305"/>
    </source>
</evidence>
<organism evidence="1 2">
    <name type="scientific">Campylobacter upsaliensis</name>
    <dbReference type="NCBI Taxonomy" id="28080"/>
    <lineage>
        <taxon>Bacteria</taxon>
        <taxon>Pseudomonadati</taxon>
        <taxon>Campylobacterota</taxon>
        <taxon>Epsilonproteobacteria</taxon>
        <taxon>Campylobacterales</taxon>
        <taxon>Campylobacteraceae</taxon>
        <taxon>Campylobacter</taxon>
    </lineage>
</organism>
<dbReference type="AlphaFoldDB" id="A0A7U8B432"/>
<accession>A0A7U8B432</accession>
<comment type="caution">
    <text evidence="1">The sequence shown here is derived from an EMBL/GenBank/DDBJ whole genome shotgun (WGS) entry which is preliminary data.</text>
</comment>
<name>A0A7U8B432_CAMUP</name>
<proteinExistence type="predicted"/>
<sequence length="108" mass="12942">MMRLYDFLQVEVFRGSLKWGALVPFSKDRKNMYCFDQPCLKAYAYLAKEKLEQKAYRVAIFQRVEDGLYVFVFAKTKKDLKQLIDYQYYLNDKAKFEKQKALLIEANI</sequence>
<protein>
    <submittedName>
        <fullName evidence="1">Uncharacterized protein</fullName>
    </submittedName>
</protein>
<gene>
    <name evidence="1" type="ORF">CT510_07265</name>
</gene>
<evidence type="ECO:0000313" key="1">
    <source>
        <dbReference type="EMBL" id="EAJ1622439.1"/>
    </source>
</evidence>
<keyword evidence="2" id="KW-1185">Reference proteome</keyword>